<protein>
    <submittedName>
        <fullName evidence="4">Putative thioesterase family protein</fullName>
    </submittedName>
</protein>
<accession>A0A0G2FJE1</accession>
<name>A0A0G2FJE1_9PEZI</name>
<feature type="domain" description="Thioesterase" evidence="3">
    <location>
        <begin position="99"/>
        <end position="179"/>
    </location>
</feature>
<keyword evidence="5" id="KW-1185">Reference proteome</keyword>
<dbReference type="CDD" id="cd03443">
    <property type="entry name" value="PaaI_thioesterase"/>
    <property type="match status" value="1"/>
</dbReference>
<comment type="similarity">
    <text evidence="1">Belongs to the thioesterase PaaI family.</text>
</comment>
<comment type="caution">
    <text evidence="4">The sequence shown here is derived from an EMBL/GenBank/DDBJ whole genome shotgun (WGS) entry which is preliminary data.</text>
</comment>
<evidence type="ECO:0000256" key="2">
    <source>
        <dbReference type="SAM" id="MobiDB-lite"/>
    </source>
</evidence>
<dbReference type="Pfam" id="PF03061">
    <property type="entry name" value="4HBT"/>
    <property type="match status" value="1"/>
</dbReference>
<dbReference type="EMBL" id="LCUC01000212">
    <property type="protein sequence ID" value="KKY34221.1"/>
    <property type="molecule type" value="Genomic_DNA"/>
</dbReference>
<evidence type="ECO:0000256" key="1">
    <source>
        <dbReference type="ARBA" id="ARBA00008324"/>
    </source>
</evidence>
<dbReference type="AlphaFoldDB" id="A0A0G2FJE1"/>
<evidence type="ECO:0000313" key="5">
    <source>
        <dbReference type="Proteomes" id="UP000034680"/>
    </source>
</evidence>
<dbReference type="InterPro" id="IPR006683">
    <property type="entry name" value="Thioestr_dom"/>
</dbReference>
<sequence length="221" mass="23692">MPAPGSEEKSTPSREENRRKALAGVQAIFDRYKLVQAGAGQAFDNATMGNCEVLDASVGPPHDGDDVPRAGGGRPTPDAGIRASCTTRLFIGAELGNYNGVMHGGAAGVIFDMLTTIALGPVARPGFWTFLGGVTRTLNISYLKAVPIGTTVIVHAYVYQVGRQTAYIKGWMTSEDGRTTYAVCDHHKIHVPTPAEHMALKVPWDEQWDEQGKGKKLASKL</sequence>
<feature type="region of interest" description="Disordered" evidence="2">
    <location>
        <begin position="56"/>
        <end position="78"/>
    </location>
</feature>
<dbReference type="PANTHER" id="PTHR21660">
    <property type="entry name" value="THIOESTERASE SUPERFAMILY MEMBER-RELATED"/>
    <property type="match status" value="1"/>
</dbReference>
<reference evidence="4 5" key="2">
    <citation type="submission" date="2015-05" db="EMBL/GenBank/DDBJ databases">
        <authorList>
            <person name="Morales-Cruz A."/>
            <person name="Amrine K.C."/>
            <person name="Cantu D."/>
        </authorList>
    </citation>
    <scope>NUCLEOTIDE SEQUENCE [LARGE SCALE GENOMIC DNA]</scope>
    <source>
        <strain evidence="4">DA912</strain>
    </source>
</reference>
<dbReference type="Gene3D" id="3.10.129.10">
    <property type="entry name" value="Hotdog Thioesterase"/>
    <property type="match status" value="1"/>
</dbReference>
<evidence type="ECO:0000259" key="3">
    <source>
        <dbReference type="Pfam" id="PF03061"/>
    </source>
</evidence>
<gene>
    <name evidence="4" type="ORF">UCDDA912_g05779</name>
</gene>
<reference evidence="4 5" key="1">
    <citation type="submission" date="2015-05" db="EMBL/GenBank/DDBJ databases">
        <title>Distinctive expansion of gene families associated with plant cell wall degradation and secondary metabolism in the genomes of grapevine trunk pathogens.</title>
        <authorList>
            <person name="Lawrence D.P."/>
            <person name="Travadon R."/>
            <person name="Rolshausen P.E."/>
            <person name="Baumgartner K."/>
        </authorList>
    </citation>
    <scope>NUCLEOTIDE SEQUENCE [LARGE SCALE GENOMIC DNA]</scope>
    <source>
        <strain evidence="4">DA912</strain>
    </source>
</reference>
<dbReference type="STRING" id="1214573.A0A0G2FJE1"/>
<dbReference type="GO" id="GO:0047617">
    <property type="term" value="F:fatty acyl-CoA hydrolase activity"/>
    <property type="evidence" value="ECO:0007669"/>
    <property type="project" value="InterPro"/>
</dbReference>
<dbReference type="SUPFAM" id="SSF54637">
    <property type="entry name" value="Thioesterase/thiol ester dehydrase-isomerase"/>
    <property type="match status" value="1"/>
</dbReference>
<evidence type="ECO:0000313" key="4">
    <source>
        <dbReference type="EMBL" id="KKY34221.1"/>
    </source>
</evidence>
<organism evidence="4 5">
    <name type="scientific">Diaporthe ampelina</name>
    <dbReference type="NCBI Taxonomy" id="1214573"/>
    <lineage>
        <taxon>Eukaryota</taxon>
        <taxon>Fungi</taxon>
        <taxon>Dikarya</taxon>
        <taxon>Ascomycota</taxon>
        <taxon>Pezizomycotina</taxon>
        <taxon>Sordariomycetes</taxon>
        <taxon>Sordariomycetidae</taxon>
        <taxon>Diaporthales</taxon>
        <taxon>Diaporthaceae</taxon>
        <taxon>Diaporthe</taxon>
    </lineage>
</organism>
<dbReference type="OrthoDB" id="2831072at2759"/>
<proteinExistence type="inferred from homology"/>
<dbReference type="Proteomes" id="UP000034680">
    <property type="component" value="Unassembled WGS sequence"/>
</dbReference>
<dbReference type="PANTHER" id="PTHR21660:SF9">
    <property type="entry name" value="THIOESTERASE DOMAIN-CONTAINING PROTEIN"/>
    <property type="match status" value="1"/>
</dbReference>
<dbReference type="InterPro" id="IPR039298">
    <property type="entry name" value="ACOT13"/>
</dbReference>
<dbReference type="InterPro" id="IPR029069">
    <property type="entry name" value="HotDog_dom_sf"/>
</dbReference>